<evidence type="ECO:0000256" key="6">
    <source>
        <dbReference type="ARBA" id="ARBA00023136"/>
    </source>
</evidence>
<feature type="transmembrane region" description="Helical" evidence="10">
    <location>
        <begin position="235"/>
        <end position="254"/>
    </location>
</feature>
<feature type="transmembrane region" description="Helical" evidence="10">
    <location>
        <begin position="98"/>
        <end position="124"/>
    </location>
</feature>
<sequence>MDTTNTTNSSYEMRYELLPTIVLVCAYGAIFAVGAIGNILVVLIVSRSRRMRTVTNIFLVNLAIADLFVILFCVPFTATGHILKDWILGSFICKTVAYIQGVSVAVSVHTLVAISLERCIAVIWPLCNYFRKRHAFCVIFLLWTISISMTLPYALFFKIVREEKEEDALVECREEWPSQESENLYFLIVHLSICYILPMLIIGVCYTFIGTVICRRRTLGETSNGSSINQSKLKAAKMIFTVILAFALSWLPLYTMATSFKFKLIDLHQYFGDYLGYAFAFVQWLSSANSCINPLLYHYMDKKFRLAFKQYFCPAEEMMYSRTSSKRLSLTQARAHIPCSRQTSLLSMNGNAAHRYYRSTKLPSLSEKSDKTEILSLTVSFITSPTSRHRSRVSRDETHLVTEL</sequence>
<protein>
    <recommendedName>
        <fullName evidence="11">G-protein coupled receptors family 1 profile domain-containing protein</fullName>
    </recommendedName>
</protein>
<dbReference type="AlphaFoldDB" id="A0AA88I0D8"/>
<evidence type="ECO:0000256" key="1">
    <source>
        <dbReference type="ARBA" id="ARBA00004141"/>
    </source>
</evidence>
<feature type="transmembrane region" description="Helical" evidence="10">
    <location>
        <begin position="20"/>
        <end position="45"/>
    </location>
</feature>
<dbReference type="InterPro" id="IPR017452">
    <property type="entry name" value="GPCR_Rhodpsn_7TM"/>
</dbReference>
<comment type="subcellular location">
    <subcellularLocation>
        <location evidence="1">Membrane</location>
        <topology evidence="1">Multi-pass membrane protein</topology>
    </subcellularLocation>
</comment>
<gene>
    <name evidence="12" type="ORF">QYM36_006421</name>
</gene>
<organism evidence="12 13">
    <name type="scientific">Artemia franciscana</name>
    <name type="common">Brine shrimp</name>
    <name type="synonym">Artemia sanfranciscana</name>
    <dbReference type="NCBI Taxonomy" id="6661"/>
    <lineage>
        <taxon>Eukaryota</taxon>
        <taxon>Metazoa</taxon>
        <taxon>Ecdysozoa</taxon>
        <taxon>Arthropoda</taxon>
        <taxon>Crustacea</taxon>
        <taxon>Branchiopoda</taxon>
        <taxon>Anostraca</taxon>
        <taxon>Artemiidae</taxon>
        <taxon>Artemia</taxon>
    </lineage>
</organism>
<evidence type="ECO:0000256" key="4">
    <source>
        <dbReference type="ARBA" id="ARBA00022989"/>
    </source>
</evidence>
<evidence type="ECO:0000256" key="8">
    <source>
        <dbReference type="ARBA" id="ARBA00023224"/>
    </source>
</evidence>
<keyword evidence="3 9" id="KW-0812">Transmembrane</keyword>
<dbReference type="SMART" id="SM01381">
    <property type="entry name" value="7TM_GPCR_Srsx"/>
    <property type="match status" value="1"/>
</dbReference>
<dbReference type="InterPro" id="IPR000276">
    <property type="entry name" value="GPCR_Rhodpsn"/>
</dbReference>
<dbReference type="GO" id="GO:0005886">
    <property type="term" value="C:plasma membrane"/>
    <property type="evidence" value="ECO:0007669"/>
    <property type="project" value="TreeGrafter"/>
</dbReference>
<evidence type="ECO:0000259" key="11">
    <source>
        <dbReference type="PROSITE" id="PS50262"/>
    </source>
</evidence>
<feature type="transmembrane region" description="Helical" evidence="10">
    <location>
        <begin position="184"/>
        <end position="214"/>
    </location>
</feature>
<dbReference type="Gene3D" id="1.20.1070.10">
    <property type="entry name" value="Rhodopsin 7-helix transmembrane proteins"/>
    <property type="match status" value="1"/>
</dbReference>
<dbReference type="EMBL" id="JAVRJZ010000010">
    <property type="protein sequence ID" value="KAK2717639.1"/>
    <property type="molecule type" value="Genomic_DNA"/>
</dbReference>
<keyword evidence="6 10" id="KW-0472">Membrane</keyword>
<keyword evidence="7 9" id="KW-0675">Receptor</keyword>
<dbReference type="PANTHER" id="PTHR45695:SF22">
    <property type="entry name" value="G-PROTEIN COUPLED RECEPTORS FAMILY 1 PROFILE DOMAIN-CONTAINING PROTEIN"/>
    <property type="match status" value="1"/>
</dbReference>
<keyword evidence="13" id="KW-1185">Reference proteome</keyword>
<evidence type="ECO:0000256" key="9">
    <source>
        <dbReference type="RuleBase" id="RU000688"/>
    </source>
</evidence>
<dbReference type="PRINTS" id="PR01012">
    <property type="entry name" value="NRPEPTIDEYR"/>
</dbReference>
<evidence type="ECO:0000256" key="2">
    <source>
        <dbReference type="ARBA" id="ARBA00010663"/>
    </source>
</evidence>
<dbReference type="InterPro" id="IPR000611">
    <property type="entry name" value="NPY_rcpt"/>
</dbReference>
<dbReference type="PROSITE" id="PS00237">
    <property type="entry name" value="G_PROTEIN_RECEP_F1_1"/>
    <property type="match status" value="1"/>
</dbReference>
<accession>A0AA88I0D8</accession>
<dbReference type="PANTHER" id="PTHR45695">
    <property type="entry name" value="LEUCOKININ RECEPTOR-RELATED"/>
    <property type="match status" value="1"/>
</dbReference>
<feature type="transmembrane region" description="Helical" evidence="10">
    <location>
        <begin position="57"/>
        <end position="78"/>
    </location>
</feature>
<comment type="caution">
    <text evidence="12">The sequence shown here is derived from an EMBL/GenBank/DDBJ whole genome shotgun (WGS) entry which is preliminary data.</text>
</comment>
<feature type="domain" description="G-protein coupled receptors family 1 profile" evidence="11">
    <location>
        <begin position="37"/>
        <end position="297"/>
    </location>
</feature>
<keyword evidence="4 10" id="KW-1133">Transmembrane helix</keyword>
<feature type="transmembrane region" description="Helical" evidence="10">
    <location>
        <begin position="274"/>
        <end position="296"/>
    </location>
</feature>
<evidence type="ECO:0000313" key="13">
    <source>
        <dbReference type="Proteomes" id="UP001187531"/>
    </source>
</evidence>
<evidence type="ECO:0000256" key="7">
    <source>
        <dbReference type="ARBA" id="ARBA00023170"/>
    </source>
</evidence>
<dbReference type="SUPFAM" id="SSF81321">
    <property type="entry name" value="Family A G protein-coupled receptor-like"/>
    <property type="match status" value="1"/>
</dbReference>
<feature type="transmembrane region" description="Helical" evidence="10">
    <location>
        <begin position="136"/>
        <end position="156"/>
    </location>
</feature>
<evidence type="ECO:0000256" key="10">
    <source>
        <dbReference type="SAM" id="Phobius"/>
    </source>
</evidence>
<keyword evidence="5 9" id="KW-0297">G-protein coupled receptor</keyword>
<dbReference type="Proteomes" id="UP001187531">
    <property type="component" value="Unassembled WGS sequence"/>
</dbReference>
<evidence type="ECO:0000256" key="5">
    <source>
        <dbReference type="ARBA" id="ARBA00023040"/>
    </source>
</evidence>
<dbReference type="FunFam" id="1.20.1070.10:FF:000291">
    <property type="entry name" value="Predicted protein"/>
    <property type="match status" value="1"/>
</dbReference>
<evidence type="ECO:0000256" key="3">
    <source>
        <dbReference type="ARBA" id="ARBA00022692"/>
    </source>
</evidence>
<reference evidence="12" key="1">
    <citation type="submission" date="2023-07" db="EMBL/GenBank/DDBJ databases">
        <title>Chromosome-level genome assembly of Artemia franciscana.</title>
        <authorList>
            <person name="Jo E."/>
        </authorList>
    </citation>
    <scope>NUCLEOTIDE SEQUENCE</scope>
    <source>
        <tissue evidence="12">Whole body</tissue>
    </source>
</reference>
<keyword evidence="8 9" id="KW-0807">Transducer</keyword>
<proteinExistence type="inferred from homology"/>
<dbReference type="Pfam" id="PF00001">
    <property type="entry name" value="7tm_1"/>
    <property type="match status" value="1"/>
</dbReference>
<dbReference type="GO" id="GO:0004983">
    <property type="term" value="F:neuropeptide Y receptor activity"/>
    <property type="evidence" value="ECO:0007669"/>
    <property type="project" value="InterPro"/>
</dbReference>
<dbReference type="PROSITE" id="PS50262">
    <property type="entry name" value="G_PROTEIN_RECEP_F1_2"/>
    <property type="match status" value="1"/>
</dbReference>
<evidence type="ECO:0000313" key="12">
    <source>
        <dbReference type="EMBL" id="KAK2717639.1"/>
    </source>
</evidence>
<dbReference type="PRINTS" id="PR00237">
    <property type="entry name" value="GPCRRHODOPSN"/>
</dbReference>
<comment type="similarity">
    <text evidence="2 9">Belongs to the G-protein coupled receptor 1 family.</text>
</comment>
<dbReference type="CDD" id="cd14993">
    <property type="entry name" value="7tmA_CCKR-like"/>
    <property type="match status" value="1"/>
</dbReference>
<name>A0AA88I0D8_ARTSF</name>